<accession>A0ABU6V4M3</accession>
<evidence type="ECO:0000256" key="3">
    <source>
        <dbReference type="PROSITE-ProRule" id="PRU00708"/>
    </source>
</evidence>
<evidence type="ECO:0000313" key="4">
    <source>
        <dbReference type="EMBL" id="MED6167450.1"/>
    </source>
</evidence>
<keyword evidence="5" id="KW-1185">Reference proteome</keyword>
<dbReference type="InterPro" id="IPR011990">
    <property type="entry name" value="TPR-like_helical_dom_sf"/>
</dbReference>
<keyword evidence="2" id="KW-0677">Repeat</keyword>
<dbReference type="EMBL" id="JASCZI010151040">
    <property type="protein sequence ID" value="MED6167450.1"/>
    <property type="molecule type" value="Genomic_DNA"/>
</dbReference>
<name>A0ABU6V4M3_9FABA</name>
<comment type="similarity">
    <text evidence="1">Belongs to the PPR family. P subfamily.</text>
</comment>
<organism evidence="4 5">
    <name type="scientific">Stylosanthes scabra</name>
    <dbReference type="NCBI Taxonomy" id="79078"/>
    <lineage>
        <taxon>Eukaryota</taxon>
        <taxon>Viridiplantae</taxon>
        <taxon>Streptophyta</taxon>
        <taxon>Embryophyta</taxon>
        <taxon>Tracheophyta</taxon>
        <taxon>Spermatophyta</taxon>
        <taxon>Magnoliopsida</taxon>
        <taxon>eudicotyledons</taxon>
        <taxon>Gunneridae</taxon>
        <taxon>Pentapetalae</taxon>
        <taxon>rosids</taxon>
        <taxon>fabids</taxon>
        <taxon>Fabales</taxon>
        <taxon>Fabaceae</taxon>
        <taxon>Papilionoideae</taxon>
        <taxon>50 kb inversion clade</taxon>
        <taxon>dalbergioids sensu lato</taxon>
        <taxon>Dalbergieae</taxon>
        <taxon>Pterocarpus clade</taxon>
        <taxon>Stylosanthes</taxon>
    </lineage>
</organism>
<protein>
    <recommendedName>
        <fullName evidence="6">Pentatricopeptide repeat-containing protein</fullName>
    </recommendedName>
</protein>
<reference evidence="4 5" key="1">
    <citation type="journal article" date="2023" name="Plants (Basel)">
        <title>Bridging the Gap: Combining Genomics and Transcriptomics Approaches to Understand Stylosanthes scabra, an Orphan Legume from the Brazilian Caatinga.</title>
        <authorList>
            <person name="Ferreira-Neto J.R.C."/>
            <person name="da Silva M.D."/>
            <person name="Binneck E."/>
            <person name="de Melo N.F."/>
            <person name="da Silva R.H."/>
            <person name="de Melo A.L.T.M."/>
            <person name="Pandolfi V."/>
            <person name="Bustamante F.O."/>
            <person name="Brasileiro-Vidal A.C."/>
            <person name="Benko-Iseppon A.M."/>
        </authorList>
    </citation>
    <scope>NUCLEOTIDE SEQUENCE [LARGE SCALE GENOMIC DNA]</scope>
    <source>
        <tissue evidence="4">Leaves</tissue>
    </source>
</reference>
<feature type="repeat" description="PPR" evidence="3">
    <location>
        <begin position="65"/>
        <end position="99"/>
    </location>
</feature>
<proteinExistence type="inferred from homology"/>
<dbReference type="Gene3D" id="1.25.40.10">
    <property type="entry name" value="Tetratricopeptide repeat domain"/>
    <property type="match status" value="1"/>
</dbReference>
<dbReference type="NCBIfam" id="TIGR00756">
    <property type="entry name" value="PPR"/>
    <property type="match status" value="2"/>
</dbReference>
<evidence type="ECO:0000256" key="1">
    <source>
        <dbReference type="ARBA" id="ARBA00007626"/>
    </source>
</evidence>
<dbReference type="PROSITE" id="PS51375">
    <property type="entry name" value="PPR"/>
    <property type="match status" value="2"/>
</dbReference>
<comment type="caution">
    <text evidence="4">The sequence shown here is derived from an EMBL/GenBank/DDBJ whole genome shotgun (WGS) entry which is preliminary data.</text>
</comment>
<evidence type="ECO:0000256" key="2">
    <source>
        <dbReference type="ARBA" id="ARBA00022737"/>
    </source>
</evidence>
<sequence length="170" mass="19444">MLLLYSSPEQYISGVQPAGQHEPHKHLDPRRKTYTVMINGLCKEGLLDEALALKFKMEKNGSTPNIVTYEIIIRALLKNGENDQALKHVHEMISRGLIQGPISHSRSESLVLRTTQRKTQSSENLDLVESRRARCQPFKLKHVPEKSDNIYEMKIPHPWILSTDKAPKLQ</sequence>
<feature type="repeat" description="PPR" evidence="3">
    <location>
        <begin position="30"/>
        <end position="64"/>
    </location>
</feature>
<dbReference type="Pfam" id="PF13041">
    <property type="entry name" value="PPR_2"/>
    <property type="match status" value="1"/>
</dbReference>
<gene>
    <name evidence="4" type="ORF">PIB30_002932</name>
</gene>
<evidence type="ECO:0000313" key="5">
    <source>
        <dbReference type="Proteomes" id="UP001341840"/>
    </source>
</evidence>
<evidence type="ECO:0008006" key="6">
    <source>
        <dbReference type="Google" id="ProtNLM"/>
    </source>
</evidence>
<dbReference type="InterPro" id="IPR002885">
    <property type="entry name" value="PPR_rpt"/>
</dbReference>
<dbReference type="Proteomes" id="UP001341840">
    <property type="component" value="Unassembled WGS sequence"/>
</dbReference>
<dbReference type="PANTHER" id="PTHR47941">
    <property type="entry name" value="PENTATRICOPEPTIDE REPEAT-CONTAINING PROTEIN 3, MITOCHONDRIAL"/>
    <property type="match status" value="1"/>
</dbReference>